<proteinExistence type="predicted"/>
<dbReference type="RefSeq" id="WP_158524189.1">
    <property type="nucleotide sequence ID" value="NZ_CATNWW010000008.1"/>
</dbReference>
<dbReference type="InterPro" id="IPR010985">
    <property type="entry name" value="Ribbon_hlx_hlx"/>
</dbReference>
<organism evidence="1 2">
    <name type="scientific">Clostridium perfringens</name>
    <dbReference type="NCBI Taxonomy" id="1502"/>
    <lineage>
        <taxon>Bacteria</taxon>
        <taxon>Bacillati</taxon>
        <taxon>Bacillota</taxon>
        <taxon>Clostridia</taxon>
        <taxon>Eubacteriales</taxon>
        <taxon>Clostridiaceae</taxon>
        <taxon>Clostridium</taxon>
    </lineage>
</organism>
<dbReference type="AlphaFoldDB" id="A0AAW9I1D6"/>
<dbReference type="SUPFAM" id="SSF47598">
    <property type="entry name" value="Ribbon-helix-helix"/>
    <property type="match status" value="1"/>
</dbReference>
<dbReference type="GO" id="GO:0006355">
    <property type="term" value="P:regulation of DNA-templated transcription"/>
    <property type="evidence" value="ECO:0007669"/>
    <property type="project" value="InterPro"/>
</dbReference>
<comment type="caution">
    <text evidence="1">The sequence shown here is derived from an EMBL/GenBank/DDBJ whole genome shotgun (WGS) entry which is preliminary data.</text>
</comment>
<gene>
    <name evidence="1" type="ORF">GNF68_03910</name>
</gene>
<sequence length="53" mass="6197">MAISENKKRIQITLDKSNLELIQKVSKENRHTVSDTVNILIEKYLKSNEPEKE</sequence>
<dbReference type="EMBL" id="WNUI01000005">
    <property type="protein sequence ID" value="MDZ4908218.1"/>
    <property type="molecule type" value="Genomic_DNA"/>
</dbReference>
<evidence type="ECO:0008006" key="3">
    <source>
        <dbReference type="Google" id="ProtNLM"/>
    </source>
</evidence>
<protein>
    <recommendedName>
        <fullName evidence="3">CopG family transcriptional regulator</fullName>
    </recommendedName>
</protein>
<evidence type="ECO:0000313" key="2">
    <source>
        <dbReference type="Proteomes" id="UP001288778"/>
    </source>
</evidence>
<dbReference type="InterPro" id="IPR013321">
    <property type="entry name" value="Arc_rbn_hlx_hlx"/>
</dbReference>
<name>A0AAW9I1D6_CLOPF</name>
<evidence type="ECO:0000313" key="1">
    <source>
        <dbReference type="EMBL" id="MDZ4908218.1"/>
    </source>
</evidence>
<reference evidence="1" key="1">
    <citation type="submission" date="2019-11" db="EMBL/GenBank/DDBJ databases">
        <title>Characterization of Clostridium perfringens isolates from swine manure treated agricultural soils.</title>
        <authorList>
            <person name="Wushke S.T."/>
        </authorList>
    </citation>
    <scope>NUCLEOTIDE SEQUENCE</scope>
    <source>
        <strain evidence="1">X94</strain>
    </source>
</reference>
<dbReference type="Proteomes" id="UP001288778">
    <property type="component" value="Unassembled WGS sequence"/>
</dbReference>
<dbReference type="Gene3D" id="1.10.1220.10">
    <property type="entry name" value="Met repressor-like"/>
    <property type="match status" value="1"/>
</dbReference>
<accession>A0AAW9I1D6</accession>